<feature type="compositionally biased region" description="Basic residues" evidence="7">
    <location>
        <begin position="145"/>
        <end position="165"/>
    </location>
</feature>
<evidence type="ECO:0000256" key="5">
    <source>
        <dbReference type="ARBA" id="ARBA00023242"/>
    </source>
</evidence>
<evidence type="ECO:0000313" key="9">
    <source>
        <dbReference type="EMBL" id="GJS92471.1"/>
    </source>
</evidence>
<comment type="caution">
    <text evidence="9">The sequence shown here is derived from an EMBL/GenBank/DDBJ whole genome shotgun (WGS) entry which is preliminary data.</text>
</comment>
<dbReference type="InterPro" id="IPR036390">
    <property type="entry name" value="WH_DNA-bd_sf"/>
</dbReference>
<dbReference type="Gene3D" id="1.10.10.10">
    <property type="entry name" value="Winged helix-like DNA-binding domain superfamily/Winged helix DNA-binding domain"/>
    <property type="match status" value="1"/>
</dbReference>
<comment type="similarity">
    <text evidence="6">Belongs to the histone H1/H5 family.</text>
</comment>
<evidence type="ECO:0000256" key="2">
    <source>
        <dbReference type="ARBA" id="ARBA00004286"/>
    </source>
</evidence>
<dbReference type="SMART" id="SM00526">
    <property type="entry name" value="H15"/>
    <property type="match status" value="1"/>
</dbReference>
<keyword evidence="4 6" id="KW-0238">DNA-binding</keyword>
<dbReference type="Proteomes" id="UP001151760">
    <property type="component" value="Unassembled WGS sequence"/>
</dbReference>
<gene>
    <name evidence="9" type="ORF">Tco_0799439</name>
</gene>
<keyword evidence="10" id="KW-1185">Reference proteome</keyword>
<dbReference type="Pfam" id="PF00538">
    <property type="entry name" value="Linker_histone"/>
    <property type="match status" value="1"/>
</dbReference>
<feature type="domain" description="H15" evidence="8">
    <location>
        <begin position="43"/>
        <end position="112"/>
    </location>
</feature>
<evidence type="ECO:0000256" key="7">
    <source>
        <dbReference type="SAM" id="MobiDB-lite"/>
    </source>
</evidence>
<evidence type="ECO:0000256" key="6">
    <source>
        <dbReference type="RuleBase" id="RU003894"/>
    </source>
</evidence>
<proteinExistence type="inferred from homology"/>
<protein>
    <submittedName>
        <fullName evidence="9">Histone H1-like protein</fullName>
    </submittedName>
</protein>
<sequence>MATEEVVVPVVPVEAPVIEEKGDVSKVKKAKKVTKSKPKSPALHPSYFEMIKEAIVSLKERTGSSQYAITKFVEENQKNLPANFKKVLLTQLKKLVAGGKLVKVKASYKLPSAAAAAAPAKAKKKVAAKPKTVAKKPNAAPKAKAVAKPKAVVKAKPAAKAKPVAKPKAAAVKSKAKPKTPTKPAKVAKKAPVAKAIAAKKTPVKKASVKSLKPKAGIAKKVSAGRKAKK</sequence>
<dbReference type="PANTHER" id="PTHR11467:SF131">
    <property type="entry name" value="HISTONE H1"/>
    <property type="match status" value="1"/>
</dbReference>
<dbReference type="InterPro" id="IPR005819">
    <property type="entry name" value="H1/H5"/>
</dbReference>
<feature type="compositionally biased region" description="Low complexity" evidence="7">
    <location>
        <begin position="182"/>
        <end position="201"/>
    </location>
</feature>
<reference evidence="9" key="2">
    <citation type="submission" date="2022-01" db="EMBL/GenBank/DDBJ databases">
        <authorList>
            <person name="Yamashiro T."/>
            <person name="Shiraishi A."/>
            <person name="Satake H."/>
            <person name="Nakayama K."/>
        </authorList>
    </citation>
    <scope>NUCLEOTIDE SEQUENCE</scope>
</reference>
<comment type="subcellular location">
    <subcellularLocation>
        <location evidence="2">Chromosome</location>
    </subcellularLocation>
    <subcellularLocation>
        <location evidence="1 6">Nucleus</location>
    </subcellularLocation>
</comment>
<dbReference type="EMBL" id="BQNB010011584">
    <property type="protein sequence ID" value="GJS92471.1"/>
    <property type="molecule type" value="Genomic_DNA"/>
</dbReference>
<evidence type="ECO:0000259" key="8">
    <source>
        <dbReference type="PROSITE" id="PS51504"/>
    </source>
</evidence>
<dbReference type="PROSITE" id="PS51504">
    <property type="entry name" value="H15"/>
    <property type="match status" value="1"/>
</dbReference>
<dbReference type="CDD" id="cd00073">
    <property type="entry name" value="H15"/>
    <property type="match status" value="1"/>
</dbReference>
<feature type="region of interest" description="Disordered" evidence="7">
    <location>
        <begin position="128"/>
        <end position="230"/>
    </location>
</feature>
<evidence type="ECO:0000256" key="1">
    <source>
        <dbReference type="ARBA" id="ARBA00004123"/>
    </source>
</evidence>
<feature type="compositionally biased region" description="Low complexity" evidence="7">
    <location>
        <begin position="135"/>
        <end position="144"/>
    </location>
</feature>
<keyword evidence="3 6" id="KW-0158">Chromosome</keyword>
<organism evidence="9 10">
    <name type="scientific">Tanacetum coccineum</name>
    <dbReference type="NCBI Taxonomy" id="301880"/>
    <lineage>
        <taxon>Eukaryota</taxon>
        <taxon>Viridiplantae</taxon>
        <taxon>Streptophyta</taxon>
        <taxon>Embryophyta</taxon>
        <taxon>Tracheophyta</taxon>
        <taxon>Spermatophyta</taxon>
        <taxon>Magnoliopsida</taxon>
        <taxon>eudicotyledons</taxon>
        <taxon>Gunneridae</taxon>
        <taxon>Pentapetalae</taxon>
        <taxon>asterids</taxon>
        <taxon>campanulids</taxon>
        <taxon>Asterales</taxon>
        <taxon>Asteraceae</taxon>
        <taxon>Asteroideae</taxon>
        <taxon>Anthemideae</taxon>
        <taxon>Anthemidinae</taxon>
        <taxon>Tanacetum</taxon>
    </lineage>
</organism>
<dbReference type="PRINTS" id="PR00624">
    <property type="entry name" value="HISTONEH5"/>
</dbReference>
<accession>A0ABQ4ZSM0</accession>
<reference evidence="9" key="1">
    <citation type="journal article" date="2022" name="Int. J. Mol. Sci.">
        <title>Draft Genome of Tanacetum Coccineum: Genomic Comparison of Closely Related Tanacetum-Family Plants.</title>
        <authorList>
            <person name="Yamashiro T."/>
            <person name="Shiraishi A."/>
            <person name="Nakayama K."/>
            <person name="Satake H."/>
        </authorList>
    </citation>
    <scope>NUCLEOTIDE SEQUENCE</scope>
</reference>
<dbReference type="InterPro" id="IPR036388">
    <property type="entry name" value="WH-like_DNA-bd_sf"/>
</dbReference>
<evidence type="ECO:0000256" key="4">
    <source>
        <dbReference type="ARBA" id="ARBA00023125"/>
    </source>
</evidence>
<name>A0ABQ4ZSM0_9ASTR</name>
<evidence type="ECO:0000256" key="3">
    <source>
        <dbReference type="ARBA" id="ARBA00022454"/>
    </source>
</evidence>
<evidence type="ECO:0000313" key="10">
    <source>
        <dbReference type="Proteomes" id="UP001151760"/>
    </source>
</evidence>
<dbReference type="InterPro" id="IPR005818">
    <property type="entry name" value="Histone_H1/H5_H15"/>
</dbReference>
<dbReference type="PANTHER" id="PTHR11467">
    <property type="entry name" value="HISTONE H1"/>
    <property type="match status" value="1"/>
</dbReference>
<keyword evidence="5 6" id="KW-0539">Nucleus</keyword>
<dbReference type="SUPFAM" id="SSF46785">
    <property type="entry name" value="Winged helix' DNA-binding domain"/>
    <property type="match status" value="1"/>
</dbReference>